<protein>
    <recommendedName>
        <fullName evidence="3">DUF4258 domain-containing protein</fullName>
    </recommendedName>
</protein>
<dbReference type="AlphaFoldDB" id="A0A2W4CY08"/>
<evidence type="ECO:0008006" key="3">
    <source>
        <dbReference type="Google" id="ProtNLM"/>
    </source>
</evidence>
<evidence type="ECO:0000313" key="1">
    <source>
        <dbReference type="EMBL" id="PZM17112.1"/>
    </source>
</evidence>
<gene>
    <name evidence="1" type="ORF">CPY51_02450</name>
</gene>
<evidence type="ECO:0000313" key="2">
    <source>
        <dbReference type="Proteomes" id="UP000248925"/>
    </source>
</evidence>
<comment type="caution">
    <text evidence="1">The sequence shown here is derived from an EMBL/GenBank/DDBJ whole genome shotgun (WGS) entry which is preliminary data.</text>
</comment>
<keyword evidence="2" id="KW-1185">Reference proteome</keyword>
<dbReference type="EMBL" id="PCDP01000001">
    <property type="protein sequence ID" value="PZM17112.1"/>
    <property type="molecule type" value="Genomic_DNA"/>
</dbReference>
<sequence>MNPAKPRISDLEKIIRSLAQDSRNVRWRTGSYSTHAESRMDWRGITDRMMFEVLRSGYIKGEIEAGRNAGEWKVKMAKQIKGSREVGVVTIVIDSSGLFVKTVEWED</sequence>
<name>A0A2W4CY08_9HYPH</name>
<dbReference type="Proteomes" id="UP000248925">
    <property type="component" value="Unassembled WGS sequence"/>
</dbReference>
<accession>A0A2W4CY08</accession>
<reference evidence="1 2" key="1">
    <citation type="journal article" date="2018" name="Sci. Rep.">
        <title>Rhizobium tumorigenes sp. nov., a novel plant tumorigenic bacterium isolated from cane gall tumors on thornless blackberry.</title>
        <authorList>
            <person name="Kuzmanovi N."/>
            <person name="Smalla K."/>
            <person name="Gronow S."/>
            <person name="PuBawska J."/>
        </authorList>
    </citation>
    <scope>NUCLEOTIDE SEQUENCE [LARGE SCALE GENOMIC DNA]</scope>
    <source>
        <strain evidence="1 2">CCBAU 85046</strain>
    </source>
</reference>
<organism evidence="1 2">
    <name type="scientific">Rhizobium tubonense</name>
    <dbReference type="NCBI Taxonomy" id="484088"/>
    <lineage>
        <taxon>Bacteria</taxon>
        <taxon>Pseudomonadati</taxon>
        <taxon>Pseudomonadota</taxon>
        <taxon>Alphaproteobacteria</taxon>
        <taxon>Hyphomicrobiales</taxon>
        <taxon>Rhizobiaceae</taxon>
        <taxon>Rhizobium/Agrobacterium group</taxon>
        <taxon>Rhizobium</taxon>
    </lineage>
</organism>
<proteinExistence type="predicted"/>